<accession>A0ABN9HG99</accession>
<protein>
    <recommendedName>
        <fullName evidence="3">Secreted protein</fullName>
    </recommendedName>
</protein>
<name>A0ABN9HG99_9NEOB</name>
<proteinExistence type="predicted"/>
<keyword evidence="2" id="KW-1185">Reference proteome</keyword>
<comment type="caution">
    <text evidence="1">The sequence shown here is derived from an EMBL/GenBank/DDBJ whole genome shotgun (WGS) entry which is preliminary data.</text>
</comment>
<dbReference type="Proteomes" id="UP001162483">
    <property type="component" value="Unassembled WGS sequence"/>
</dbReference>
<reference evidence="1" key="1">
    <citation type="submission" date="2023-05" db="EMBL/GenBank/DDBJ databases">
        <authorList>
            <person name="Stuckert A."/>
        </authorList>
    </citation>
    <scope>NUCLEOTIDE SEQUENCE</scope>
</reference>
<gene>
    <name evidence="1" type="ORF">SPARVUS_LOCUS15840288</name>
</gene>
<sequence>MRGSQRVNCVLFHCVLCVLYTVSALLCIALLCRAIQKQRAGGEISVVYTQVSPPIVLLGNHRVPTSN</sequence>
<organism evidence="1 2">
    <name type="scientific">Staurois parvus</name>
    <dbReference type="NCBI Taxonomy" id="386267"/>
    <lineage>
        <taxon>Eukaryota</taxon>
        <taxon>Metazoa</taxon>
        <taxon>Chordata</taxon>
        <taxon>Craniata</taxon>
        <taxon>Vertebrata</taxon>
        <taxon>Euteleostomi</taxon>
        <taxon>Amphibia</taxon>
        <taxon>Batrachia</taxon>
        <taxon>Anura</taxon>
        <taxon>Neobatrachia</taxon>
        <taxon>Ranoidea</taxon>
        <taxon>Ranidae</taxon>
        <taxon>Staurois</taxon>
    </lineage>
</organism>
<dbReference type="EMBL" id="CATNWA010020686">
    <property type="protein sequence ID" value="CAI9619440.1"/>
    <property type="molecule type" value="Genomic_DNA"/>
</dbReference>
<feature type="non-terminal residue" evidence="1">
    <location>
        <position position="67"/>
    </location>
</feature>
<evidence type="ECO:0008006" key="3">
    <source>
        <dbReference type="Google" id="ProtNLM"/>
    </source>
</evidence>
<evidence type="ECO:0000313" key="2">
    <source>
        <dbReference type="Proteomes" id="UP001162483"/>
    </source>
</evidence>
<evidence type="ECO:0000313" key="1">
    <source>
        <dbReference type="EMBL" id="CAI9619440.1"/>
    </source>
</evidence>